<comment type="caution">
    <text evidence="9">The sequence shown here is derived from an EMBL/GenBank/DDBJ whole genome shotgun (WGS) entry which is preliminary data.</text>
</comment>
<dbReference type="PRINTS" id="PR01036">
    <property type="entry name" value="TCRTETB"/>
</dbReference>
<feature type="transmembrane region" description="Helical" evidence="7">
    <location>
        <begin position="300"/>
        <end position="320"/>
    </location>
</feature>
<evidence type="ECO:0000259" key="8">
    <source>
        <dbReference type="PROSITE" id="PS50850"/>
    </source>
</evidence>
<feature type="transmembrane region" description="Helical" evidence="7">
    <location>
        <begin position="332"/>
        <end position="351"/>
    </location>
</feature>
<dbReference type="PANTHER" id="PTHR23501">
    <property type="entry name" value="MAJOR FACILITATOR SUPERFAMILY"/>
    <property type="match status" value="1"/>
</dbReference>
<feature type="transmembrane region" description="Helical" evidence="7">
    <location>
        <begin position="196"/>
        <end position="216"/>
    </location>
</feature>
<dbReference type="GO" id="GO:0005886">
    <property type="term" value="C:plasma membrane"/>
    <property type="evidence" value="ECO:0007669"/>
    <property type="project" value="UniProtKB-SubCell"/>
</dbReference>
<dbReference type="RefSeq" id="WP_241113822.1">
    <property type="nucleotide sequence ID" value="NZ_JAGYPE020000017.1"/>
</dbReference>
<dbReference type="Proteomes" id="UP000677265">
    <property type="component" value="Unassembled WGS sequence"/>
</dbReference>
<feature type="transmembrane region" description="Helical" evidence="7">
    <location>
        <begin position="228"/>
        <end position="248"/>
    </location>
</feature>
<dbReference type="SUPFAM" id="SSF103473">
    <property type="entry name" value="MFS general substrate transporter"/>
    <property type="match status" value="1"/>
</dbReference>
<feature type="transmembrane region" description="Helical" evidence="7">
    <location>
        <begin position="76"/>
        <end position="95"/>
    </location>
</feature>
<dbReference type="PANTHER" id="PTHR23501:SF191">
    <property type="entry name" value="VACUOLAR BASIC AMINO ACID TRANSPORTER 4"/>
    <property type="match status" value="1"/>
</dbReference>
<feature type="transmembrane region" description="Helical" evidence="7">
    <location>
        <begin position="357"/>
        <end position="382"/>
    </location>
</feature>
<feature type="transmembrane region" description="Helical" evidence="7">
    <location>
        <begin position="164"/>
        <end position="184"/>
    </location>
</feature>
<evidence type="ECO:0000256" key="4">
    <source>
        <dbReference type="ARBA" id="ARBA00022692"/>
    </source>
</evidence>
<organism evidence="9 10">
    <name type="scientific">Neobacillus citreus</name>
    <dbReference type="NCBI Taxonomy" id="2833578"/>
    <lineage>
        <taxon>Bacteria</taxon>
        <taxon>Bacillati</taxon>
        <taxon>Bacillota</taxon>
        <taxon>Bacilli</taxon>
        <taxon>Bacillales</taxon>
        <taxon>Bacillaceae</taxon>
        <taxon>Neobacillus</taxon>
    </lineage>
</organism>
<evidence type="ECO:0000256" key="5">
    <source>
        <dbReference type="ARBA" id="ARBA00022989"/>
    </source>
</evidence>
<dbReference type="InterPro" id="IPR004638">
    <property type="entry name" value="EmrB-like"/>
</dbReference>
<dbReference type="PROSITE" id="PS50850">
    <property type="entry name" value="MFS"/>
    <property type="match status" value="1"/>
</dbReference>
<evidence type="ECO:0000256" key="6">
    <source>
        <dbReference type="ARBA" id="ARBA00023136"/>
    </source>
</evidence>
<evidence type="ECO:0000256" key="2">
    <source>
        <dbReference type="ARBA" id="ARBA00022448"/>
    </source>
</evidence>
<feature type="transmembrane region" description="Helical" evidence="7">
    <location>
        <begin position="466"/>
        <end position="488"/>
    </location>
</feature>
<dbReference type="Gene3D" id="1.20.1250.20">
    <property type="entry name" value="MFS general substrate transporter like domains"/>
    <property type="match status" value="2"/>
</dbReference>
<keyword evidence="5 7" id="KW-1133">Transmembrane helix</keyword>
<dbReference type="InterPro" id="IPR020846">
    <property type="entry name" value="MFS_dom"/>
</dbReference>
<evidence type="ECO:0000256" key="3">
    <source>
        <dbReference type="ARBA" id="ARBA00022475"/>
    </source>
</evidence>
<dbReference type="InterPro" id="IPR011701">
    <property type="entry name" value="MFS"/>
</dbReference>
<dbReference type="EMBL" id="JAGYPE020000017">
    <property type="protein sequence ID" value="MCH6266133.1"/>
    <property type="molecule type" value="Genomic_DNA"/>
</dbReference>
<keyword evidence="2" id="KW-0813">Transport</keyword>
<keyword evidence="4 7" id="KW-0812">Transmembrane</keyword>
<sequence length="503" mass="54520">MPKTTTNRKMVTVAMLVAILLVAIDVTVVSTAMPRIVSDLSGLKLISWVFAIYTLTTSVTTPIYGKLADLFGRKKVFMTGVILFVAGSMLSGAAQTMHQLIWFRAFQGIGAGAVMPLTFTIIGDLYPGEQRAKMQGVFSSIWGIAGLLGPLVGGFFVDQISWRWIFYINLPVGLVSIILITFFFHETVELKKERKVDYLGAVTFTIGISTLLYALLNAGPGQKYAWNSATIYMLFAVAVIFIVLFGYIETKVKEPMLPPSLFKIPVILVSNFIGFLASAVLIGVNVYLPMWIQTILGHSATSSGLTLMPMSIAWPLGATFAGRYMYKIGSKLTAVIGAVLIALGGTWLLAVELDSPYWYFVGIMIVIGLGMGYATTPTTVLVQAAVGWQMRGAATASNSFTRSIGQTVGIAVFGTIFNNSLIQFGKEHSNGAWSGGGNINNLLSSDAVNKLPANVMTLIQEALAHGMHLVFILVFFIAIANLLATFLLPSHKKVMEQQKQVQH</sequence>
<dbReference type="InterPro" id="IPR036259">
    <property type="entry name" value="MFS_trans_sf"/>
</dbReference>
<comment type="subcellular location">
    <subcellularLocation>
        <location evidence="1">Cell membrane</location>
        <topology evidence="1">Multi-pass membrane protein</topology>
    </subcellularLocation>
</comment>
<keyword evidence="10" id="KW-1185">Reference proteome</keyword>
<evidence type="ECO:0000256" key="7">
    <source>
        <dbReference type="SAM" id="Phobius"/>
    </source>
</evidence>
<evidence type="ECO:0000313" key="9">
    <source>
        <dbReference type="EMBL" id="MCH6266133.1"/>
    </source>
</evidence>
<dbReference type="NCBIfam" id="TIGR00711">
    <property type="entry name" value="efflux_EmrB"/>
    <property type="match status" value="1"/>
</dbReference>
<gene>
    <name evidence="9" type="ORF">KHB02_011420</name>
</gene>
<name>A0A9J6MQX0_9BACI</name>
<keyword evidence="3" id="KW-1003">Cell membrane</keyword>
<dbReference type="GO" id="GO:0022857">
    <property type="term" value="F:transmembrane transporter activity"/>
    <property type="evidence" value="ECO:0007669"/>
    <property type="project" value="InterPro"/>
</dbReference>
<feature type="transmembrane region" description="Helical" evidence="7">
    <location>
        <begin position="137"/>
        <end position="158"/>
    </location>
</feature>
<feature type="transmembrane region" description="Helical" evidence="7">
    <location>
        <begin position="260"/>
        <end position="288"/>
    </location>
</feature>
<feature type="transmembrane region" description="Helical" evidence="7">
    <location>
        <begin position="12"/>
        <end position="33"/>
    </location>
</feature>
<feature type="transmembrane region" description="Helical" evidence="7">
    <location>
        <begin position="45"/>
        <end position="64"/>
    </location>
</feature>
<keyword evidence="6 7" id="KW-0472">Membrane</keyword>
<protein>
    <submittedName>
        <fullName evidence="9">MFS transporter</fullName>
    </submittedName>
</protein>
<evidence type="ECO:0000313" key="10">
    <source>
        <dbReference type="Proteomes" id="UP000677265"/>
    </source>
</evidence>
<dbReference type="CDD" id="cd17502">
    <property type="entry name" value="MFS_Azr1_MDR_like"/>
    <property type="match status" value="1"/>
</dbReference>
<proteinExistence type="predicted"/>
<feature type="domain" description="Major facilitator superfamily (MFS) profile" evidence="8">
    <location>
        <begin position="11"/>
        <end position="493"/>
    </location>
</feature>
<dbReference type="Pfam" id="PF07690">
    <property type="entry name" value="MFS_1"/>
    <property type="match status" value="1"/>
</dbReference>
<reference evidence="9 10" key="1">
    <citation type="submission" date="2022-03" db="EMBL/GenBank/DDBJ databases">
        <title>Novel Bacillus species.</title>
        <authorList>
            <person name="Liu G."/>
        </authorList>
    </citation>
    <scope>NUCLEOTIDE SEQUENCE [LARGE SCALE GENOMIC DNA]</scope>
    <source>
        <strain evidence="9 10">FJAT-50051</strain>
    </source>
</reference>
<feature type="transmembrane region" description="Helical" evidence="7">
    <location>
        <begin position="101"/>
        <end position="125"/>
    </location>
</feature>
<dbReference type="AlphaFoldDB" id="A0A9J6MQX0"/>
<dbReference type="FunFam" id="1.20.1720.10:FF:000004">
    <property type="entry name" value="EmrB/QacA family drug resistance transporter"/>
    <property type="match status" value="1"/>
</dbReference>
<accession>A0A9J6MQX0</accession>
<evidence type="ECO:0000256" key="1">
    <source>
        <dbReference type="ARBA" id="ARBA00004651"/>
    </source>
</evidence>